<keyword evidence="3" id="KW-1185">Reference proteome</keyword>
<feature type="domain" description="N-acetyltransferase" evidence="1">
    <location>
        <begin position="1"/>
        <end position="164"/>
    </location>
</feature>
<dbReference type="SUPFAM" id="SSF55729">
    <property type="entry name" value="Acyl-CoA N-acyltransferases (Nat)"/>
    <property type="match status" value="1"/>
</dbReference>
<dbReference type="Gene3D" id="3.40.630.30">
    <property type="match status" value="1"/>
</dbReference>
<proteinExistence type="predicted"/>
<dbReference type="CDD" id="cd04301">
    <property type="entry name" value="NAT_SF"/>
    <property type="match status" value="1"/>
</dbReference>
<dbReference type="EMBL" id="BMJD01000021">
    <property type="protein sequence ID" value="GGB47436.1"/>
    <property type="molecule type" value="Genomic_DNA"/>
</dbReference>
<dbReference type="PANTHER" id="PTHR43415">
    <property type="entry name" value="SPERMIDINE N(1)-ACETYLTRANSFERASE"/>
    <property type="match status" value="1"/>
</dbReference>
<dbReference type="PROSITE" id="PS51186">
    <property type="entry name" value="GNAT"/>
    <property type="match status" value="1"/>
</dbReference>
<comment type="caution">
    <text evidence="2">The sequence shown here is derived from an EMBL/GenBank/DDBJ whole genome shotgun (WGS) entry which is preliminary data.</text>
</comment>
<dbReference type="InterPro" id="IPR017255">
    <property type="entry name" value="AcTrfase_GNAT_prd"/>
</dbReference>
<dbReference type="GO" id="GO:0016747">
    <property type="term" value="F:acyltransferase activity, transferring groups other than amino-acyl groups"/>
    <property type="evidence" value="ECO:0007669"/>
    <property type="project" value="InterPro"/>
</dbReference>
<reference evidence="2" key="2">
    <citation type="submission" date="2020-09" db="EMBL/GenBank/DDBJ databases">
        <authorList>
            <person name="Sun Q."/>
            <person name="Zhou Y."/>
        </authorList>
    </citation>
    <scope>NUCLEOTIDE SEQUENCE</scope>
    <source>
        <strain evidence="2">CGMCC 1.15454</strain>
    </source>
</reference>
<dbReference type="Proteomes" id="UP000621492">
    <property type="component" value="Unassembled WGS sequence"/>
</dbReference>
<dbReference type="PANTHER" id="PTHR43415:SF3">
    <property type="entry name" value="GNAT-FAMILY ACETYLTRANSFERASE"/>
    <property type="match status" value="1"/>
</dbReference>
<dbReference type="InterPro" id="IPR000182">
    <property type="entry name" value="GNAT_dom"/>
</dbReference>
<dbReference type="RefSeq" id="WP_102415966.1">
    <property type="nucleotide sequence ID" value="NZ_BMJD01000021.1"/>
</dbReference>
<dbReference type="AlphaFoldDB" id="A0A9W5TYZ1"/>
<name>A0A9W5TYZ1_9BACI</name>
<protein>
    <submittedName>
        <fullName evidence="2">GCN5 family N-acetyltransferase</fullName>
    </submittedName>
</protein>
<evidence type="ECO:0000259" key="1">
    <source>
        <dbReference type="PROSITE" id="PS51186"/>
    </source>
</evidence>
<reference evidence="2" key="1">
    <citation type="journal article" date="2014" name="Int. J. Syst. Evol. Microbiol.">
        <title>Complete genome sequence of Corynebacterium casei LMG S-19264T (=DSM 44701T), isolated from a smear-ripened cheese.</title>
        <authorList>
            <consortium name="US DOE Joint Genome Institute (JGI-PGF)"/>
            <person name="Walter F."/>
            <person name="Albersmeier A."/>
            <person name="Kalinowski J."/>
            <person name="Ruckert C."/>
        </authorList>
    </citation>
    <scope>NUCLEOTIDE SEQUENCE</scope>
    <source>
        <strain evidence="2">CGMCC 1.15454</strain>
    </source>
</reference>
<evidence type="ECO:0000313" key="3">
    <source>
        <dbReference type="Proteomes" id="UP000621492"/>
    </source>
</evidence>
<sequence>MIRQVTENDTEALLQLLKQVDNESAYMLHDANERKTTLESIKKMIAAFTAEPNSVIFVAEEAGTLVGYFLAVGGKVNRTRHSAYIVIGILPAFRGKGIGTAFFRAAEQWARKQRVHRLELTVVAKNEAAIGLYKKAGFEMEGVKKHSLFIDGAFVDEYCMAKLL</sequence>
<dbReference type="PIRSF" id="PIRSF037663">
    <property type="entry name" value="Acetyltransf_GNAT_prd"/>
    <property type="match status" value="1"/>
</dbReference>
<gene>
    <name evidence="2" type="ORF">GCM10011409_26130</name>
</gene>
<dbReference type="InterPro" id="IPR016181">
    <property type="entry name" value="Acyl_CoA_acyltransferase"/>
</dbReference>
<accession>A0A9W5TYZ1</accession>
<dbReference type="Pfam" id="PF00583">
    <property type="entry name" value="Acetyltransf_1"/>
    <property type="match status" value="1"/>
</dbReference>
<organism evidence="2 3">
    <name type="scientific">Lentibacillus populi</name>
    <dbReference type="NCBI Taxonomy" id="1827502"/>
    <lineage>
        <taxon>Bacteria</taxon>
        <taxon>Bacillati</taxon>
        <taxon>Bacillota</taxon>
        <taxon>Bacilli</taxon>
        <taxon>Bacillales</taxon>
        <taxon>Bacillaceae</taxon>
        <taxon>Lentibacillus</taxon>
    </lineage>
</organism>
<evidence type="ECO:0000313" key="2">
    <source>
        <dbReference type="EMBL" id="GGB47436.1"/>
    </source>
</evidence>